<evidence type="ECO:0000256" key="3">
    <source>
        <dbReference type="ARBA" id="ARBA00010199"/>
    </source>
</evidence>
<keyword evidence="9 13" id="KW-1133">Transmembrane helix</keyword>
<feature type="transmembrane region" description="Helical" evidence="13">
    <location>
        <begin position="140"/>
        <end position="161"/>
    </location>
</feature>
<keyword evidence="7" id="KW-1003">Cell membrane</keyword>
<evidence type="ECO:0000256" key="9">
    <source>
        <dbReference type="ARBA" id="ARBA00022989"/>
    </source>
</evidence>
<dbReference type="RefSeq" id="WP_221919093.1">
    <property type="nucleotide sequence ID" value="NZ_CP173660.1"/>
</dbReference>
<sequence length="446" mass="48908">METSKTLMTEGPIWKKIIFFAIPIFLGNLFQQMYNTADSLIVGNFLGSNALAAVSSSGNLIYLMIGFFNGIAIGAGVVIARYYGARDEVSVEQAVHTTVAFGLVASAVLTIVGVFFAPQILIWMKTPEDVLPESVSYFRVYFMGSTGFVMYNIFVGILQAVGDSKHPLYYLILSSVINVVLDLVFIAGFDMGVGSAAFATAISQFVSAFLCMTQLMRSKEEYKLQWRRVRFDREMLGQIIRFGLPSGFQNSIIAIANVVVQSNINSFGEMAMAGCGAYSKIEGFGFLPITSFTLALTTFVGQNLGAKDYDRAKKGAKFGMFCAMGIAEVIGIVIFIFAPVFTAAFDSTPEVIRFGVERARTAALFYFLLAFSHSVAAILRGAGKAVVPMVIMMIFWCVVRVAFLTGAGMFISSIAIVYWVYPLTWTLSSVAFLIYYKKADWLHSFS</sequence>
<keyword evidence="11 13" id="KW-0472">Membrane</keyword>
<dbReference type="Proteomes" id="UP000779049">
    <property type="component" value="Unassembled WGS sequence"/>
</dbReference>
<evidence type="ECO:0000256" key="6">
    <source>
        <dbReference type="ARBA" id="ARBA00022449"/>
    </source>
</evidence>
<evidence type="ECO:0000313" key="14">
    <source>
        <dbReference type="EMBL" id="MBY0757527.1"/>
    </source>
</evidence>
<comment type="subcellular location">
    <subcellularLocation>
        <location evidence="2">Cell membrane</location>
        <topology evidence="2">Multi-pass membrane protein</topology>
    </subcellularLocation>
</comment>
<organism evidence="14 15">
    <name type="scientific">Sellimonas caecigallum</name>
    <dbReference type="NCBI Taxonomy" id="2592333"/>
    <lineage>
        <taxon>Bacteria</taxon>
        <taxon>Bacillati</taxon>
        <taxon>Bacillota</taxon>
        <taxon>Clostridia</taxon>
        <taxon>Lachnospirales</taxon>
        <taxon>Lachnospiraceae</taxon>
        <taxon>Sellimonas</taxon>
    </lineage>
</organism>
<proteinExistence type="inferred from homology"/>
<evidence type="ECO:0000256" key="7">
    <source>
        <dbReference type="ARBA" id="ARBA00022475"/>
    </source>
</evidence>
<keyword evidence="6" id="KW-0050">Antiport</keyword>
<reference evidence="14 15" key="1">
    <citation type="journal article" date="2020" name="New Microbes New Infect">
        <title>Sellimonas caecigallum sp. nov., description and genome sequence of a new member of the Sellimonas genus isolated from the cecum of feral chicken.</title>
        <authorList>
            <person name="Wongkuna S."/>
            <person name="Ghimire S."/>
            <person name="Antony L."/>
            <person name="Chankhamhaengdecha S."/>
            <person name="Janvilisri T."/>
            <person name="Scaria J."/>
        </authorList>
    </citation>
    <scope>NUCLEOTIDE SEQUENCE [LARGE SCALE GENOMIC DNA]</scope>
    <source>
        <strain evidence="14 15">SW451</strain>
    </source>
</reference>
<evidence type="ECO:0000256" key="2">
    <source>
        <dbReference type="ARBA" id="ARBA00004651"/>
    </source>
</evidence>
<accession>A0ABS7L3I9</accession>
<dbReference type="InterPro" id="IPR048279">
    <property type="entry name" value="MdtK-like"/>
</dbReference>
<evidence type="ECO:0000256" key="8">
    <source>
        <dbReference type="ARBA" id="ARBA00022692"/>
    </source>
</evidence>
<feature type="transmembrane region" description="Helical" evidence="13">
    <location>
        <begin position="195"/>
        <end position="218"/>
    </location>
</feature>
<evidence type="ECO:0000256" key="10">
    <source>
        <dbReference type="ARBA" id="ARBA00023065"/>
    </source>
</evidence>
<feature type="transmembrane region" description="Helical" evidence="13">
    <location>
        <begin position="386"/>
        <end position="410"/>
    </location>
</feature>
<evidence type="ECO:0000256" key="12">
    <source>
        <dbReference type="ARBA" id="ARBA00031636"/>
    </source>
</evidence>
<keyword evidence="5" id="KW-0813">Transport</keyword>
<feature type="transmembrane region" description="Helical" evidence="13">
    <location>
        <begin position="318"/>
        <end position="341"/>
    </location>
</feature>
<feature type="transmembrane region" description="Helical" evidence="13">
    <location>
        <begin position="361"/>
        <end position="379"/>
    </location>
</feature>
<feature type="transmembrane region" description="Helical" evidence="13">
    <location>
        <begin position="60"/>
        <end position="83"/>
    </location>
</feature>
<feature type="transmembrane region" description="Helical" evidence="13">
    <location>
        <begin position="12"/>
        <end position="30"/>
    </location>
</feature>
<gene>
    <name evidence="14" type="ORF">FLB61_00130</name>
</gene>
<dbReference type="InterPro" id="IPR050222">
    <property type="entry name" value="MATE_MdtK"/>
</dbReference>
<dbReference type="PANTHER" id="PTHR43298">
    <property type="entry name" value="MULTIDRUG RESISTANCE PROTEIN NORM-RELATED"/>
    <property type="match status" value="1"/>
</dbReference>
<evidence type="ECO:0000256" key="4">
    <source>
        <dbReference type="ARBA" id="ARBA00020268"/>
    </source>
</evidence>
<dbReference type="PANTHER" id="PTHR43298:SF2">
    <property type="entry name" value="FMN_FAD EXPORTER YEEO-RELATED"/>
    <property type="match status" value="1"/>
</dbReference>
<dbReference type="CDD" id="cd13138">
    <property type="entry name" value="MATE_yoeA_like"/>
    <property type="match status" value="1"/>
</dbReference>
<dbReference type="EMBL" id="VIRV01000001">
    <property type="protein sequence ID" value="MBY0757527.1"/>
    <property type="molecule type" value="Genomic_DNA"/>
</dbReference>
<keyword evidence="8 13" id="KW-0812">Transmembrane</keyword>
<name>A0ABS7L3I9_9FIRM</name>
<evidence type="ECO:0000256" key="11">
    <source>
        <dbReference type="ARBA" id="ARBA00023136"/>
    </source>
</evidence>
<feature type="transmembrane region" description="Helical" evidence="13">
    <location>
        <begin position="95"/>
        <end position="120"/>
    </location>
</feature>
<comment type="function">
    <text evidence="1">Multidrug efflux pump.</text>
</comment>
<dbReference type="NCBIfam" id="TIGR00797">
    <property type="entry name" value="matE"/>
    <property type="match status" value="1"/>
</dbReference>
<dbReference type="Pfam" id="PF01554">
    <property type="entry name" value="MatE"/>
    <property type="match status" value="2"/>
</dbReference>
<feature type="transmembrane region" description="Helical" evidence="13">
    <location>
        <begin position="168"/>
        <end position="189"/>
    </location>
</feature>
<evidence type="ECO:0000256" key="1">
    <source>
        <dbReference type="ARBA" id="ARBA00003408"/>
    </source>
</evidence>
<feature type="transmembrane region" description="Helical" evidence="13">
    <location>
        <begin position="239"/>
        <end position="264"/>
    </location>
</feature>
<comment type="similarity">
    <text evidence="3">Belongs to the multi antimicrobial extrusion (MATE) (TC 2.A.66.1) family.</text>
</comment>
<feature type="transmembrane region" description="Helical" evidence="13">
    <location>
        <begin position="284"/>
        <end position="306"/>
    </location>
</feature>
<keyword evidence="10" id="KW-0406">Ion transport</keyword>
<comment type="caution">
    <text evidence="14">The sequence shown here is derived from an EMBL/GenBank/DDBJ whole genome shotgun (WGS) entry which is preliminary data.</text>
</comment>
<dbReference type="InterPro" id="IPR002528">
    <property type="entry name" value="MATE_fam"/>
</dbReference>
<keyword evidence="15" id="KW-1185">Reference proteome</keyword>
<feature type="transmembrane region" description="Helical" evidence="13">
    <location>
        <begin position="416"/>
        <end position="436"/>
    </location>
</feature>
<dbReference type="PIRSF" id="PIRSF006603">
    <property type="entry name" value="DinF"/>
    <property type="match status" value="1"/>
</dbReference>
<evidence type="ECO:0000256" key="13">
    <source>
        <dbReference type="SAM" id="Phobius"/>
    </source>
</evidence>
<evidence type="ECO:0000256" key="5">
    <source>
        <dbReference type="ARBA" id="ARBA00022448"/>
    </source>
</evidence>
<evidence type="ECO:0000313" key="15">
    <source>
        <dbReference type="Proteomes" id="UP000779049"/>
    </source>
</evidence>
<protein>
    <recommendedName>
        <fullName evidence="4">Probable multidrug resistance protein NorM</fullName>
    </recommendedName>
    <alternativeName>
        <fullName evidence="12">Multidrug-efflux transporter</fullName>
    </alternativeName>
</protein>